<evidence type="ECO:0000313" key="1">
    <source>
        <dbReference type="EMBL" id="KAF2890282.1"/>
    </source>
</evidence>
<proteinExistence type="predicted"/>
<dbReference type="Proteomes" id="UP000801492">
    <property type="component" value="Unassembled WGS sequence"/>
</dbReference>
<keyword evidence="2" id="KW-1185">Reference proteome</keyword>
<name>A0A8K0CS20_IGNLU</name>
<accession>A0A8K0CS20</accession>
<dbReference type="PANTHER" id="PTHR46409:SF1">
    <property type="entry name" value="HTH PSQ-TYPE DOMAIN-CONTAINING PROTEIN"/>
    <property type="match status" value="1"/>
</dbReference>
<organism evidence="1 2">
    <name type="scientific">Ignelater luminosus</name>
    <name type="common">Cucubano</name>
    <name type="synonym">Pyrophorus luminosus</name>
    <dbReference type="NCBI Taxonomy" id="2038154"/>
    <lineage>
        <taxon>Eukaryota</taxon>
        <taxon>Metazoa</taxon>
        <taxon>Ecdysozoa</taxon>
        <taxon>Arthropoda</taxon>
        <taxon>Hexapoda</taxon>
        <taxon>Insecta</taxon>
        <taxon>Pterygota</taxon>
        <taxon>Neoptera</taxon>
        <taxon>Endopterygota</taxon>
        <taxon>Coleoptera</taxon>
        <taxon>Polyphaga</taxon>
        <taxon>Elateriformia</taxon>
        <taxon>Elateroidea</taxon>
        <taxon>Elateridae</taxon>
        <taxon>Agrypninae</taxon>
        <taxon>Pyrophorini</taxon>
        <taxon>Ignelater</taxon>
    </lineage>
</organism>
<reference evidence="1" key="1">
    <citation type="submission" date="2019-08" db="EMBL/GenBank/DDBJ databases">
        <title>The genome of the North American firefly Photinus pyralis.</title>
        <authorList>
            <consortium name="Photinus pyralis genome working group"/>
            <person name="Fallon T.R."/>
            <person name="Sander Lower S.E."/>
            <person name="Weng J.-K."/>
        </authorList>
    </citation>
    <scope>NUCLEOTIDE SEQUENCE</scope>
    <source>
        <strain evidence="1">TRF0915ILg1</strain>
        <tissue evidence="1">Whole body</tissue>
    </source>
</reference>
<evidence type="ECO:0000313" key="2">
    <source>
        <dbReference type="Proteomes" id="UP000801492"/>
    </source>
</evidence>
<protein>
    <submittedName>
        <fullName evidence="1">Uncharacterized protein</fullName>
    </submittedName>
</protein>
<dbReference type="AlphaFoldDB" id="A0A8K0CS20"/>
<gene>
    <name evidence="1" type="ORF">ILUMI_15891</name>
</gene>
<dbReference type="EMBL" id="VTPC01055347">
    <property type="protein sequence ID" value="KAF2890282.1"/>
    <property type="molecule type" value="Genomic_DNA"/>
</dbReference>
<comment type="caution">
    <text evidence="1">The sequence shown here is derived from an EMBL/GenBank/DDBJ whole genome shotgun (WGS) entry which is preliminary data.</text>
</comment>
<dbReference type="PANTHER" id="PTHR46409">
    <property type="entry name" value="HTH PSQ-TYPE DOMAIN-CONTAINING PROTEIN"/>
    <property type="match status" value="1"/>
</dbReference>
<sequence length="85" mass="9449">MLVVTFQSIEVELPPVNLDGLSTDQKYLYVMCLTIKSGSVSQRLAEKLASRLTIANRILRLYVVTENSPDSLETLANIARVYSTS</sequence>
<dbReference type="OrthoDB" id="8023395at2759"/>